<reference evidence="1" key="2">
    <citation type="journal article" date="2021" name="Genome Biol. Evol.">
        <title>Developing a high-quality reference genome for a parasitic bivalve with doubly uniparental inheritance (Bivalvia: Unionida).</title>
        <authorList>
            <person name="Smith C.H."/>
        </authorList>
    </citation>
    <scope>NUCLEOTIDE SEQUENCE</scope>
    <source>
        <strain evidence="1">CHS0354</strain>
        <tissue evidence="1">Mantle</tissue>
    </source>
</reference>
<reference evidence="1" key="1">
    <citation type="journal article" date="2021" name="Genome Biol. Evol.">
        <title>A High-Quality Reference Genome for a Parasitic Bivalve with Doubly Uniparental Inheritance (Bivalvia: Unionida).</title>
        <authorList>
            <person name="Smith C.H."/>
        </authorList>
    </citation>
    <scope>NUCLEOTIDE SEQUENCE</scope>
    <source>
        <strain evidence="1">CHS0354</strain>
    </source>
</reference>
<proteinExistence type="predicted"/>
<protein>
    <submittedName>
        <fullName evidence="1">Uncharacterized protein</fullName>
    </submittedName>
</protein>
<gene>
    <name evidence="1" type="ORF">CHS0354_008929</name>
</gene>
<dbReference type="AlphaFoldDB" id="A0AAE0WEC8"/>
<keyword evidence="2" id="KW-1185">Reference proteome</keyword>
<organism evidence="1 2">
    <name type="scientific">Potamilus streckersoni</name>
    <dbReference type="NCBI Taxonomy" id="2493646"/>
    <lineage>
        <taxon>Eukaryota</taxon>
        <taxon>Metazoa</taxon>
        <taxon>Spiralia</taxon>
        <taxon>Lophotrochozoa</taxon>
        <taxon>Mollusca</taxon>
        <taxon>Bivalvia</taxon>
        <taxon>Autobranchia</taxon>
        <taxon>Heteroconchia</taxon>
        <taxon>Palaeoheterodonta</taxon>
        <taxon>Unionida</taxon>
        <taxon>Unionoidea</taxon>
        <taxon>Unionidae</taxon>
        <taxon>Ambleminae</taxon>
        <taxon>Lampsilini</taxon>
        <taxon>Potamilus</taxon>
    </lineage>
</organism>
<comment type="caution">
    <text evidence="1">The sequence shown here is derived from an EMBL/GenBank/DDBJ whole genome shotgun (WGS) entry which is preliminary data.</text>
</comment>
<reference evidence="1" key="3">
    <citation type="submission" date="2023-05" db="EMBL/GenBank/DDBJ databases">
        <authorList>
            <person name="Smith C.H."/>
        </authorList>
    </citation>
    <scope>NUCLEOTIDE SEQUENCE</scope>
    <source>
        <strain evidence="1">CHS0354</strain>
        <tissue evidence="1">Mantle</tissue>
    </source>
</reference>
<dbReference type="Proteomes" id="UP001195483">
    <property type="component" value="Unassembled WGS sequence"/>
</dbReference>
<dbReference type="EMBL" id="JAEAOA010000587">
    <property type="protein sequence ID" value="KAK3610502.1"/>
    <property type="molecule type" value="Genomic_DNA"/>
</dbReference>
<name>A0AAE0WEC8_9BIVA</name>
<accession>A0AAE0WEC8</accession>
<evidence type="ECO:0000313" key="2">
    <source>
        <dbReference type="Proteomes" id="UP001195483"/>
    </source>
</evidence>
<sequence length="128" mass="14314">MGGEDWIEKKLFWSGGYSPQSNPVPVKVYVSYPFLTPYWEFAQVFRLMRNGGAISNPCYQLDIAGRLVVGLTLLRICITTTRELVNLGANETPPKVGVVEYEAGTGELGIQTPPREYSKFHSVTPRVF</sequence>
<evidence type="ECO:0000313" key="1">
    <source>
        <dbReference type="EMBL" id="KAK3610502.1"/>
    </source>
</evidence>